<dbReference type="InterPro" id="IPR049874">
    <property type="entry name" value="ROK_cs"/>
</dbReference>
<dbReference type="PANTHER" id="PTHR18964:SF173">
    <property type="entry name" value="GLUCOKINASE"/>
    <property type="match status" value="1"/>
</dbReference>
<dbReference type="SUPFAM" id="SSF53067">
    <property type="entry name" value="Actin-like ATPase domain"/>
    <property type="match status" value="1"/>
</dbReference>
<dbReference type="EMBL" id="CAFBOG010000015">
    <property type="protein sequence ID" value="CAB4969796.1"/>
    <property type="molecule type" value="Genomic_DNA"/>
</dbReference>
<evidence type="ECO:0000313" key="1">
    <source>
        <dbReference type="EMBL" id="CAB4792994.1"/>
    </source>
</evidence>
<sequence>MVSDQQTSHVVGVDVGGTKTLAARVLVPQEVQEQAVPSVASQTVQAEAPSVQDRELVGSSSHEEAVLTQIEHAVAALFDRSERRVDAIGVGLAGFIGLDGIARSAPNAPGLIGVDVAAALTTRFGVPVVIDNDANCVAVAAQSMFGTPSSSILAVTLGTGIGGGIVLDGELYRGAHGFAGEPGHMVINPLGPECPCGQRGCWERYASGSGLGWLGRTAAASGQAEAVLARAGSVDRIDGEIVTELMEQGEAGAVGIFTEFAGYVALGLANLMLLFDPKVIVIGGGLAAVGEQLTALVQADLLQRFPAASRDRDVQILSAPLGPEAGALGAALLAAKMLGRSGS</sequence>
<protein>
    <submittedName>
        <fullName evidence="2">Unannotated protein</fullName>
    </submittedName>
</protein>
<accession>A0A6J7LN39</accession>
<organism evidence="2">
    <name type="scientific">freshwater metagenome</name>
    <dbReference type="NCBI Taxonomy" id="449393"/>
    <lineage>
        <taxon>unclassified sequences</taxon>
        <taxon>metagenomes</taxon>
        <taxon>ecological metagenomes</taxon>
    </lineage>
</organism>
<dbReference type="PANTHER" id="PTHR18964">
    <property type="entry name" value="ROK (REPRESSOR, ORF, KINASE) FAMILY"/>
    <property type="match status" value="1"/>
</dbReference>
<dbReference type="InterPro" id="IPR000600">
    <property type="entry name" value="ROK"/>
</dbReference>
<dbReference type="Gene3D" id="3.30.420.40">
    <property type="match status" value="2"/>
</dbReference>
<gene>
    <name evidence="1" type="ORF">UFOPK3046_00041</name>
    <name evidence="2" type="ORF">UFOPK3914_00292</name>
</gene>
<dbReference type="InterPro" id="IPR043129">
    <property type="entry name" value="ATPase_NBD"/>
</dbReference>
<evidence type="ECO:0000313" key="2">
    <source>
        <dbReference type="EMBL" id="CAB4969796.1"/>
    </source>
</evidence>
<dbReference type="AlphaFoldDB" id="A0A6J7LN39"/>
<dbReference type="EMBL" id="CAFAAQ010000002">
    <property type="protein sequence ID" value="CAB4792994.1"/>
    <property type="molecule type" value="Genomic_DNA"/>
</dbReference>
<proteinExistence type="predicted"/>
<reference evidence="2" key="1">
    <citation type="submission" date="2020-05" db="EMBL/GenBank/DDBJ databases">
        <authorList>
            <person name="Chiriac C."/>
            <person name="Salcher M."/>
            <person name="Ghai R."/>
            <person name="Kavagutti S V."/>
        </authorList>
    </citation>
    <scope>NUCLEOTIDE SEQUENCE</scope>
</reference>
<name>A0A6J7LN39_9ZZZZ</name>
<dbReference type="PROSITE" id="PS01125">
    <property type="entry name" value="ROK"/>
    <property type="match status" value="1"/>
</dbReference>
<dbReference type="Pfam" id="PF00480">
    <property type="entry name" value="ROK"/>
    <property type="match status" value="1"/>
</dbReference>